<feature type="transmembrane region" description="Helical" evidence="5">
    <location>
        <begin position="75"/>
        <end position="95"/>
    </location>
</feature>
<keyword evidence="3 5" id="KW-1133">Transmembrane helix</keyword>
<dbReference type="RefSeq" id="WP_130585753.1">
    <property type="nucleotide sequence ID" value="NZ_AP019389.1"/>
</dbReference>
<comment type="subcellular location">
    <subcellularLocation>
        <location evidence="1">Membrane</location>
        <topology evidence="1">Multi-pass membrane protein</topology>
    </subcellularLocation>
</comment>
<dbReference type="GO" id="GO:0016020">
    <property type="term" value="C:membrane"/>
    <property type="evidence" value="ECO:0007669"/>
    <property type="project" value="UniProtKB-SubCell"/>
</dbReference>
<dbReference type="Proteomes" id="UP000290057">
    <property type="component" value="Chromosome"/>
</dbReference>
<keyword evidence="2 5" id="KW-0812">Transmembrane</keyword>
<sequence>MDQALVSLLAAAVAFVGLHFALSHPLRPSLVSRLGEGGFRLVYSLVALASFVWMVQAFRAVGPGGASLWNGMGELPWLLASLLTLVASVLLAGSFRANPALPDPRARAHAAKGPHGVFHVTRHPMMWSFAIWALSHILLSPAARQFVLAGAIALLALLGAYMQDRKKESLMGEAWAEWESQTAYWPRLTRLHRAGGLAWAGGIAIWLAASYAHIHANAIPAGIWPWL</sequence>
<evidence type="ECO:0000256" key="4">
    <source>
        <dbReference type="ARBA" id="ARBA00023136"/>
    </source>
</evidence>
<dbReference type="Pfam" id="PF07298">
    <property type="entry name" value="NnrU"/>
    <property type="match status" value="1"/>
</dbReference>
<keyword evidence="8" id="KW-1185">Reference proteome</keyword>
<dbReference type="EMBL" id="AP019389">
    <property type="protein sequence ID" value="BBI19611.1"/>
    <property type="molecule type" value="Genomic_DNA"/>
</dbReference>
<evidence type="ECO:0000313" key="7">
    <source>
        <dbReference type="EMBL" id="BBI19611.1"/>
    </source>
</evidence>
<proteinExistence type="predicted"/>
<gene>
    <name evidence="7" type="ORF">EKJ_04580</name>
</gene>
<name>A0A3T1CF62_9SPHN</name>
<evidence type="ECO:0000313" key="8">
    <source>
        <dbReference type="Proteomes" id="UP000290057"/>
    </source>
</evidence>
<feature type="transmembrane region" description="Helical" evidence="5">
    <location>
        <begin position="37"/>
        <end position="55"/>
    </location>
</feature>
<reference evidence="7 8" key="1">
    <citation type="submission" date="2019-01" db="EMBL/GenBank/DDBJ databases">
        <title>Complete genome sequence of Erythrobacter flavus KJ5.</title>
        <authorList>
            <person name="Kanesaki Y."/>
            <person name="Brotosudarmo T."/>
            <person name="Moriuchi R."/>
            <person name="Awai K."/>
        </authorList>
    </citation>
    <scope>NUCLEOTIDE SEQUENCE [LARGE SCALE GENOMIC DNA]</scope>
    <source>
        <strain evidence="7 8">KJ5</strain>
    </source>
</reference>
<protein>
    <recommendedName>
        <fullName evidence="6">NnrU domain-containing protein</fullName>
    </recommendedName>
</protein>
<feature type="transmembrane region" description="Helical" evidence="5">
    <location>
        <begin position="196"/>
        <end position="214"/>
    </location>
</feature>
<evidence type="ECO:0000256" key="5">
    <source>
        <dbReference type="SAM" id="Phobius"/>
    </source>
</evidence>
<feature type="domain" description="NnrU" evidence="6">
    <location>
        <begin position="8"/>
        <end position="215"/>
    </location>
</feature>
<dbReference type="Gene3D" id="1.20.120.1630">
    <property type="match status" value="1"/>
</dbReference>
<dbReference type="AlphaFoldDB" id="A0A3T1CF62"/>
<evidence type="ECO:0000259" key="6">
    <source>
        <dbReference type="Pfam" id="PF07298"/>
    </source>
</evidence>
<dbReference type="InterPro" id="IPR009915">
    <property type="entry name" value="NnrU_dom"/>
</dbReference>
<evidence type="ECO:0000256" key="1">
    <source>
        <dbReference type="ARBA" id="ARBA00004141"/>
    </source>
</evidence>
<accession>A0A3T1CF62</accession>
<evidence type="ECO:0000256" key="3">
    <source>
        <dbReference type="ARBA" id="ARBA00022989"/>
    </source>
</evidence>
<feature type="transmembrane region" description="Helical" evidence="5">
    <location>
        <begin position="142"/>
        <end position="161"/>
    </location>
</feature>
<evidence type="ECO:0000256" key="2">
    <source>
        <dbReference type="ARBA" id="ARBA00022692"/>
    </source>
</evidence>
<organism evidence="7 8">
    <name type="scientific">Qipengyuania flava</name>
    <dbReference type="NCBI Taxonomy" id="192812"/>
    <lineage>
        <taxon>Bacteria</taxon>
        <taxon>Pseudomonadati</taxon>
        <taxon>Pseudomonadota</taxon>
        <taxon>Alphaproteobacteria</taxon>
        <taxon>Sphingomonadales</taxon>
        <taxon>Erythrobacteraceae</taxon>
        <taxon>Qipengyuania</taxon>
    </lineage>
</organism>
<keyword evidence="4 5" id="KW-0472">Membrane</keyword>